<proteinExistence type="predicted"/>
<dbReference type="EMBL" id="AOEX01000100">
    <property type="protein sequence ID" value="EME51555.1"/>
    <property type="molecule type" value="Genomic_DNA"/>
</dbReference>
<evidence type="ECO:0000256" key="6">
    <source>
        <dbReference type="SAM" id="Phobius"/>
    </source>
</evidence>
<keyword evidence="4 6" id="KW-1133">Transmembrane helix</keyword>
<evidence type="ECO:0000256" key="4">
    <source>
        <dbReference type="ARBA" id="ARBA00022989"/>
    </source>
</evidence>
<dbReference type="GO" id="GO:0016020">
    <property type="term" value="C:membrane"/>
    <property type="evidence" value="ECO:0007669"/>
    <property type="project" value="UniProtKB-SubCell"/>
</dbReference>
<dbReference type="AlphaFoldDB" id="M2XQY5"/>
<feature type="transmembrane region" description="Helical" evidence="6">
    <location>
        <begin position="57"/>
        <end position="77"/>
    </location>
</feature>
<name>M2XQY5_9NOCA</name>
<dbReference type="Proteomes" id="UP000011731">
    <property type="component" value="Unassembled WGS sequence"/>
</dbReference>
<feature type="transmembrane region" description="Helical" evidence="6">
    <location>
        <begin position="83"/>
        <end position="102"/>
    </location>
</feature>
<dbReference type="Gene3D" id="1.20.1740.10">
    <property type="entry name" value="Amino acid/polyamine transporter I"/>
    <property type="match status" value="1"/>
</dbReference>
<evidence type="ECO:0000313" key="8">
    <source>
        <dbReference type="Proteomes" id="UP000011731"/>
    </source>
</evidence>
<evidence type="ECO:0000313" key="7">
    <source>
        <dbReference type="EMBL" id="EME51555.1"/>
    </source>
</evidence>
<comment type="subcellular location">
    <subcellularLocation>
        <location evidence="1">Membrane</location>
        <topology evidence="1">Multi-pass membrane protein</topology>
    </subcellularLocation>
</comment>
<dbReference type="Pfam" id="PF13520">
    <property type="entry name" value="AA_permease_2"/>
    <property type="match status" value="1"/>
</dbReference>
<keyword evidence="2" id="KW-0813">Transport</keyword>
<evidence type="ECO:0000256" key="3">
    <source>
        <dbReference type="ARBA" id="ARBA00022692"/>
    </source>
</evidence>
<dbReference type="PANTHER" id="PTHR43243">
    <property type="entry name" value="INNER MEMBRANE TRANSPORTER YGJI-RELATED"/>
    <property type="match status" value="1"/>
</dbReference>
<evidence type="ECO:0000256" key="1">
    <source>
        <dbReference type="ARBA" id="ARBA00004141"/>
    </source>
</evidence>
<gene>
    <name evidence="7" type="ORF">G352_25237</name>
</gene>
<dbReference type="GO" id="GO:0015171">
    <property type="term" value="F:amino acid transmembrane transporter activity"/>
    <property type="evidence" value="ECO:0007669"/>
    <property type="project" value="TreeGrafter"/>
</dbReference>
<sequence>MAPLGSRATTGGALAGLTTVVMVLMLDQTRVLFAMARDGLVPRRLSHTGRHGTPVRTTVPVTVGVAALAGFVPLGALEETVDIGTLFAFVLVSIGVILYFAYSRRHSVLAEPAVPRR</sequence>
<dbReference type="InterPro" id="IPR002293">
    <property type="entry name" value="AA/rel_permease1"/>
</dbReference>
<keyword evidence="3 6" id="KW-0812">Transmembrane</keyword>
<comment type="caution">
    <text evidence="7">The sequence shown here is derived from an EMBL/GenBank/DDBJ whole genome shotgun (WGS) entry which is preliminary data.</text>
</comment>
<evidence type="ECO:0000256" key="5">
    <source>
        <dbReference type="ARBA" id="ARBA00023136"/>
    </source>
</evidence>
<reference evidence="7 8" key="1">
    <citation type="journal article" date="2013" name="Genome Announc.">
        <title>Draft Genome Sequence of Rhodococcus ruber Strain BKS 20-38.</title>
        <authorList>
            <person name="Bala M."/>
            <person name="Kumar S."/>
            <person name="Raghava G.P."/>
            <person name="Mayilraj S."/>
        </authorList>
    </citation>
    <scope>NUCLEOTIDE SEQUENCE [LARGE SCALE GENOMIC DNA]</scope>
    <source>
        <strain evidence="7 8">BKS 20-38</strain>
    </source>
</reference>
<dbReference type="PATRIC" id="fig|1278076.4.peg.5172"/>
<keyword evidence="5 6" id="KW-0472">Membrane</keyword>
<protein>
    <submittedName>
        <fullName evidence="7">Transporter permease</fullName>
    </submittedName>
</protein>
<organism evidence="7 8">
    <name type="scientific">Rhodococcus ruber BKS 20-38</name>
    <dbReference type="NCBI Taxonomy" id="1278076"/>
    <lineage>
        <taxon>Bacteria</taxon>
        <taxon>Bacillati</taxon>
        <taxon>Actinomycetota</taxon>
        <taxon>Actinomycetes</taxon>
        <taxon>Mycobacteriales</taxon>
        <taxon>Nocardiaceae</taxon>
        <taxon>Rhodococcus</taxon>
    </lineage>
</organism>
<accession>M2XQY5</accession>
<dbReference type="PANTHER" id="PTHR43243:SF4">
    <property type="entry name" value="CATIONIC AMINO ACID TRANSPORTER 4"/>
    <property type="match status" value="1"/>
</dbReference>
<keyword evidence="8" id="KW-1185">Reference proteome</keyword>
<evidence type="ECO:0000256" key="2">
    <source>
        <dbReference type="ARBA" id="ARBA00022448"/>
    </source>
</evidence>
<feature type="transmembrane region" description="Helical" evidence="6">
    <location>
        <begin position="12"/>
        <end position="36"/>
    </location>
</feature>